<evidence type="ECO:0000313" key="2">
    <source>
        <dbReference type="Proteomes" id="UP000077421"/>
    </source>
</evidence>
<gene>
    <name evidence="1" type="ORF">AYW79_04625</name>
</gene>
<accession>A0A853KCU9</accession>
<dbReference type="EMBL" id="LSUQ01000008">
    <property type="protein sequence ID" value="OAG94643.1"/>
    <property type="molecule type" value="Genomic_DNA"/>
</dbReference>
<comment type="caution">
    <text evidence="1">The sequence shown here is derived from an EMBL/GenBank/DDBJ whole genome shotgun (WGS) entry which is preliminary data.</text>
</comment>
<protein>
    <submittedName>
        <fullName evidence="1">Uncharacterized protein</fullName>
    </submittedName>
</protein>
<sequence>MLCFVDFRGAMREVWRTLTNFKVQAVSQVLYFFYQLPFGELANGSIQKREDSYKRVFSRYIGQIIEISPDKTASQSWFGWVMM</sequence>
<organism evidence="1 2">
    <name type="scientific">Ferroacidibacillus organovorans</name>
    <dbReference type="NCBI Taxonomy" id="1765683"/>
    <lineage>
        <taxon>Bacteria</taxon>
        <taxon>Bacillati</taxon>
        <taxon>Bacillota</taxon>
        <taxon>Bacilli</taxon>
        <taxon>Bacillales</taxon>
        <taxon>Alicyclobacillaceae</taxon>
        <taxon>Ferroacidibacillus</taxon>
    </lineage>
</organism>
<reference evidence="1 2" key="1">
    <citation type="submission" date="2016-02" db="EMBL/GenBank/DDBJ databases">
        <title>Draft genome sequence of Acidibacillus ferrooxidans SLC66.</title>
        <authorList>
            <person name="Oliveira G."/>
            <person name="Nancucheo I."/>
            <person name="Dall'Agnol H."/>
            <person name="Johnson B."/>
            <person name="Oliveira R."/>
            <person name="Nunes G.L."/>
            <person name="Tzotzos G."/>
            <person name="Orellana S.C."/>
            <person name="Salim A.C."/>
            <person name="Araujo F.M."/>
        </authorList>
    </citation>
    <scope>NUCLEOTIDE SEQUENCE [LARGE SCALE GENOMIC DNA]</scope>
    <source>
        <strain evidence="1 2">SLC66</strain>
    </source>
</reference>
<dbReference type="Proteomes" id="UP000077421">
    <property type="component" value="Unassembled WGS sequence"/>
</dbReference>
<name>A0A853KCU9_9BACL</name>
<evidence type="ECO:0000313" key="1">
    <source>
        <dbReference type="EMBL" id="OAG94643.1"/>
    </source>
</evidence>
<dbReference type="AlphaFoldDB" id="A0A853KCU9"/>
<proteinExistence type="predicted"/>